<feature type="domain" description="Beta-carotene isomerase D27-like C-terminal" evidence="3">
    <location>
        <begin position="69"/>
        <end position="166"/>
    </location>
</feature>
<protein>
    <submittedName>
        <fullName evidence="4">D27 protein</fullName>
    </submittedName>
</protein>
<feature type="transmembrane region" description="Helical" evidence="2">
    <location>
        <begin position="371"/>
        <end position="395"/>
    </location>
</feature>
<feature type="transmembrane region" description="Helical" evidence="2">
    <location>
        <begin position="465"/>
        <end position="487"/>
    </location>
</feature>
<dbReference type="InterPro" id="IPR025114">
    <property type="entry name" value="D27-like_C"/>
</dbReference>
<feature type="transmembrane region" description="Helical" evidence="2">
    <location>
        <begin position="243"/>
        <end position="264"/>
    </location>
</feature>
<dbReference type="AlphaFoldDB" id="A0A812ZPZ3"/>
<comment type="caution">
    <text evidence="4">The sequence shown here is derived from an EMBL/GenBank/DDBJ whole genome shotgun (WGS) entry which is preliminary data.</text>
</comment>
<dbReference type="Gene3D" id="1.20.1250.20">
    <property type="entry name" value="MFS general substrate transporter like domains"/>
    <property type="match status" value="2"/>
</dbReference>
<dbReference type="Pfam" id="PF13225">
    <property type="entry name" value="D27-like_C"/>
    <property type="match status" value="1"/>
</dbReference>
<keyword evidence="2" id="KW-0472">Membrane</keyword>
<feature type="transmembrane region" description="Helical" evidence="2">
    <location>
        <begin position="401"/>
        <end position="423"/>
    </location>
</feature>
<feature type="transmembrane region" description="Helical" evidence="2">
    <location>
        <begin position="313"/>
        <end position="332"/>
    </location>
</feature>
<dbReference type="Pfam" id="PF07690">
    <property type="entry name" value="MFS_1"/>
    <property type="match status" value="1"/>
</dbReference>
<feature type="compositionally biased region" description="Basic and acidic residues" evidence="1">
    <location>
        <begin position="711"/>
        <end position="737"/>
    </location>
</feature>
<organism evidence="4 5">
    <name type="scientific">Symbiodinium necroappetens</name>
    <dbReference type="NCBI Taxonomy" id="1628268"/>
    <lineage>
        <taxon>Eukaryota</taxon>
        <taxon>Sar</taxon>
        <taxon>Alveolata</taxon>
        <taxon>Dinophyceae</taxon>
        <taxon>Suessiales</taxon>
        <taxon>Symbiodiniaceae</taxon>
        <taxon>Symbiodinium</taxon>
    </lineage>
</organism>
<name>A0A812ZPZ3_9DINO</name>
<gene>
    <name evidence="4" type="primary">D27</name>
    <name evidence="4" type="ORF">SNEC2469_LOCUS25186</name>
</gene>
<feature type="transmembrane region" description="Helical" evidence="2">
    <location>
        <begin position="564"/>
        <end position="581"/>
    </location>
</feature>
<dbReference type="CDD" id="cd06174">
    <property type="entry name" value="MFS"/>
    <property type="match status" value="1"/>
</dbReference>
<reference evidence="4" key="1">
    <citation type="submission" date="2021-02" db="EMBL/GenBank/DDBJ databases">
        <authorList>
            <person name="Dougan E. K."/>
            <person name="Rhodes N."/>
            <person name="Thang M."/>
            <person name="Chan C."/>
        </authorList>
    </citation>
    <scope>NUCLEOTIDE SEQUENCE</scope>
</reference>
<evidence type="ECO:0000259" key="3">
    <source>
        <dbReference type="Pfam" id="PF13225"/>
    </source>
</evidence>
<feature type="transmembrane region" description="Helical" evidence="2">
    <location>
        <begin position="538"/>
        <end position="558"/>
    </location>
</feature>
<dbReference type="InterPro" id="IPR038938">
    <property type="entry name" value="D27-like"/>
</dbReference>
<sequence length="947" mass="104844">VMELVREVNDMEGTAQELQVRARKVFEGILPNLFIGWIPPLWKKYFQPNAPQWLSNYSFFLVFYLLFPWLMGPMEGDDHVDVEVPQSWRSVLPFLPESVRVPQTVKAERCRFLESANCASVCVNTCKVPSQGWLTDDFGMKLHIQPNYDDFSCRWKFGVEAPPLEEDEAVMVPCFTTCPSECDPHLDALSMRQKLRADAEAAELEASNDHGMKPEVDLERKGLSDYGTTKLPKSKSGWASEELFLLTGLVCIIFSTIASTYYYWALLPAWEADESLGWTKSTTTLISWSSTVAEAVGLLVAGPLSDYIEPLQLILFETCLALIGVFVGSQIVTTAEGLVLNVFIVAFFKGILWPAVGATVFKMIPRERQDIFIFCGALASRFAGSFGDFFIGFLLNCGMSWRSSLLFVVGIDFTMVLVTLFCLQRTSVESNFALGRDGAADPDASPVWTTNYSIKWRRLIFDAGGWMALLTLAGSGQIYSLLSYLALLLKEHFNLNSGQAAMGASSLMFGIFLGLLSAGLVSLYYGKDVGRKYQVWQARRVSILFASLLCLFPTKSLLLTEICLAFTGIGVGPFCYLPYFAYSSLVPKSQRAFCLGVIDCLAQAVQVIVRAYFGQLRIVQPLRAGTQKALFAACEEHLELKFLDGEWRPQGMALVRVEEREDLARSVEWFNATIVAVSPPVVARRGRRFCGAEGHAEVEFHLELFEDVAEKKGHKEEQVRTDKRNGRRGKSPERRGPVAEAALDAFPHLQRYLMASPYSGMAQDPGAGVKVALGEDGSSSESSLCELVFAKDANAARTGRARLPHTGRQGDSSHLLTILAPEFRQKLGLTSCALGKGEPLGGPAEEGEAEVVDYLQEDAIAAAMKAAYRRGMVAPVDERAIPRDSQGHPITRFISNLEALPGDQDFLHYVAQLGLLLLEEGQALLVESEDLTSAFNFDVWLPYFRSL</sequence>
<dbReference type="EMBL" id="CAJNJA010049331">
    <property type="protein sequence ID" value="CAE7836687.1"/>
    <property type="molecule type" value="Genomic_DNA"/>
</dbReference>
<feature type="region of interest" description="Disordered" evidence="1">
    <location>
        <begin position="711"/>
        <end position="738"/>
    </location>
</feature>
<dbReference type="InterPro" id="IPR011701">
    <property type="entry name" value="MFS"/>
</dbReference>
<feature type="non-terminal residue" evidence="4">
    <location>
        <position position="947"/>
    </location>
</feature>
<dbReference type="PANTHER" id="PTHR33591">
    <property type="entry name" value="BETA-CAROTENE ISOMERASE D27"/>
    <property type="match status" value="1"/>
</dbReference>
<accession>A0A812ZPZ3</accession>
<dbReference type="GO" id="GO:0005506">
    <property type="term" value="F:iron ion binding"/>
    <property type="evidence" value="ECO:0007669"/>
    <property type="project" value="InterPro"/>
</dbReference>
<feature type="transmembrane region" description="Helical" evidence="2">
    <location>
        <begin position="284"/>
        <end position="301"/>
    </location>
</feature>
<dbReference type="OrthoDB" id="416096at2759"/>
<dbReference type="GO" id="GO:0022857">
    <property type="term" value="F:transmembrane transporter activity"/>
    <property type="evidence" value="ECO:0007669"/>
    <property type="project" value="InterPro"/>
</dbReference>
<keyword evidence="5" id="KW-1185">Reference proteome</keyword>
<dbReference type="InterPro" id="IPR036259">
    <property type="entry name" value="MFS_trans_sf"/>
</dbReference>
<feature type="transmembrane region" description="Helical" evidence="2">
    <location>
        <begin position="54"/>
        <end position="71"/>
    </location>
</feature>
<dbReference type="Proteomes" id="UP000601435">
    <property type="component" value="Unassembled WGS sequence"/>
</dbReference>
<evidence type="ECO:0000313" key="4">
    <source>
        <dbReference type="EMBL" id="CAE7836687.1"/>
    </source>
</evidence>
<dbReference type="SUPFAM" id="SSF103473">
    <property type="entry name" value="MFS general substrate transporter"/>
    <property type="match status" value="1"/>
</dbReference>
<feature type="transmembrane region" description="Helical" evidence="2">
    <location>
        <begin position="338"/>
        <end position="359"/>
    </location>
</feature>
<feature type="transmembrane region" description="Helical" evidence="2">
    <location>
        <begin position="507"/>
        <end position="526"/>
    </location>
</feature>
<evidence type="ECO:0000256" key="2">
    <source>
        <dbReference type="SAM" id="Phobius"/>
    </source>
</evidence>
<keyword evidence="2" id="KW-0812">Transmembrane</keyword>
<keyword evidence="2" id="KW-1133">Transmembrane helix</keyword>
<evidence type="ECO:0000313" key="5">
    <source>
        <dbReference type="Proteomes" id="UP000601435"/>
    </source>
</evidence>
<proteinExistence type="predicted"/>
<dbReference type="PANTHER" id="PTHR33591:SF2">
    <property type="entry name" value="BETA-CAROTENE ISOMERASE D27"/>
    <property type="match status" value="1"/>
</dbReference>
<evidence type="ECO:0000256" key="1">
    <source>
        <dbReference type="SAM" id="MobiDB-lite"/>
    </source>
</evidence>
<feature type="transmembrane region" description="Helical" evidence="2">
    <location>
        <begin position="593"/>
        <end position="613"/>
    </location>
</feature>